<proteinExistence type="predicted"/>
<keyword evidence="2" id="KW-1185">Reference proteome</keyword>
<accession>A0ACB5S5U9</accession>
<protein>
    <submittedName>
        <fullName evidence="1">Alpha/beta-hydrolase</fullName>
    </submittedName>
</protein>
<gene>
    <name evidence="1" type="primary">g5244</name>
    <name evidence="1" type="ORF">NpPPO83_00005244</name>
</gene>
<name>A0ACB5S5U9_9PEZI</name>
<dbReference type="Proteomes" id="UP001165186">
    <property type="component" value="Unassembled WGS sequence"/>
</dbReference>
<comment type="caution">
    <text evidence="1">The sequence shown here is derived from an EMBL/GenBank/DDBJ whole genome shotgun (WGS) entry which is preliminary data.</text>
</comment>
<organism evidence="1 2">
    <name type="scientific">Neofusicoccum parvum</name>
    <dbReference type="NCBI Taxonomy" id="310453"/>
    <lineage>
        <taxon>Eukaryota</taxon>
        <taxon>Fungi</taxon>
        <taxon>Dikarya</taxon>
        <taxon>Ascomycota</taxon>
        <taxon>Pezizomycotina</taxon>
        <taxon>Dothideomycetes</taxon>
        <taxon>Dothideomycetes incertae sedis</taxon>
        <taxon>Botryosphaeriales</taxon>
        <taxon>Botryosphaeriaceae</taxon>
        <taxon>Neofusicoccum</taxon>
    </lineage>
</organism>
<evidence type="ECO:0000313" key="1">
    <source>
        <dbReference type="EMBL" id="GME28160.1"/>
    </source>
</evidence>
<evidence type="ECO:0000313" key="2">
    <source>
        <dbReference type="Proteomes" id="UP001165186"/>
    </source>
</evidence>
<dbReference type="EMBL" id="BSXG01000045">
    <property type="protein sequence ID" value="GME28160.1"/>
    <property type="molecule type" value="Genomic_DNA"/>
</dbReference>
<sequence length="258" mass="28133">MATDSPTIHTIPPTAPHTHTIIFLHGRDSLAPEFASELFESQASSGLTLPQLLPSWRWVFPGAGRRPSARFGQALRQWFDVWSVEEPEARKELQRPGLAESVEGLLAVVEREAEVVGWRRVVLAGISMGCATAVHVLLRGGQRVGAFVGLCGWLPLAAEVEGVAGCETVEERGRRLRGLLPGRSTVGGDGVNGAWETPVLLKSCEDDDMVPIRNGERLCKGLRGLGMVVEWHAYVDGGHWINEPKGVDDMVAFLKREC</sequence>
<reference evidence="1" key="1">
    <citation type="submission" date="2024-09" db="EMBL/GenBank/DDBJ databases">
        <title>Draft Genome Sequences of Neofusicoccum parvum.</title>
        <authorList>
            <person name="Ashida A."/>
            <person name="Camagna M."/>
            <person name="Tanaka A."/>
            <person name="Takemoto D."/>
        </authorList>
    </citation>
    <scope>NUCLEOTIDE SEQUENCE</scope>
    <source>
        <strain evidence="1">PPO83</strain>
    </source>
</reference>